<comment type="caution">
    <text evidence="1">The sequence shown here is derived from an EMBL/GenBank/DDBJ whole genome shotgun (WGS) entry which is preliminary data.</text>
</comment>
<dbReference type="Proteomes" id="UP000664844">
    <property type="component" value="Unassembled WGS sequence"/>
</dbReference>
<evidence type="ECO:0000313" key="1">
    <source>
        <dbReference type="EMBL" id="MBO0350733.1"/>
    </source>
</evidence>
<proteinExistence type="predicted"/>
<sequence length="49" mass="5355">MDPLDAIAPELPSFVSYLFTGKTSAKLCTNHALEEENFTQIGMMALPNP</sequence>
<accession>A0ABS3FUC2</accession>
<reference evidence="1 2" key="1">
    <citation type="submission" date="2021-03" db="EMBL/GenBank/DDBJ databases">
        <title>Metabolic Capacity of the Antarctic Cyanobacterium Phormidium pseudopriestleyi that Sustains Oxygenic Photosynthesis in the Presence of Hydrogen Sulfide.</title>
        <authorList>
            <person name="Lumian J.E."/>
            <person name="Jungblut A.D."/>
            <person name="Dillon M.L."/>
            <person name="Hawes I."/>
            <person name="Doran P.T."/>
            <person name="Mackey T.J."/>
            <person name="Dick G.J."/>
            <person name="Grettenberger C.L."/>
            <person name="Sumner D.Y."/>
        </authorList>
    </citation>
    <scope>NUCLEOTIDE SEQUENCE [LARGE SCALE GENOMIC DNA]</scope>
    <source>
        <strain evidence="1 2">FRX01</strain>
    </source>
</reference>
<evidence type="ECO:0000313" key="2">
    <source>
        <dbReference type="Proteomes" id="UP000664844"/>
    </source>
</evidence>
<dbReference type="RefSeq" id="WP_207089207.1">
    <property type="nucleotide sequence ID" value="NZ_JAFLQW010000450.1"/>
</dbReference>
<protein>
    <submittedName>
        <fullName evidence="1">Uncharacterized protein</fullName>
    </submittedName>
</protein>
<name>A0ABS3FUC2_9CYAN</name>
<gene>
    <name evidence="1" type="ORF">J0895_16865</name>
</gene>
<organism evidence="1 2">
    <name type="scientific">Phormidium pseudopriestleyi FRX01</name>
    <dbReference type="NCBI Taxonomy" id="1759528"/>
    <lineage>
        <taxon>Bacteria</taxon>
        <taxon>Bacillati</taxon>
        <taxon>Cyanobacteriota</taxon>
        <taxon>Cyanophyceae</taxon>
        <taxon>Oscillatoriophycideae</taxon>
        <taxon>Oscillatoriales</taxon>
        <taxon>Oscillatoriaceae</taxon>
        <taxon>Phormidium</taxon>
    </lineage>
</organism>
<dbReference type="EMBL" id="JAFLQW010000450">
    <property type="protein sequence ID" value="MBO0350733.1"/>
    <property type="molecule type" value="Genomic_DNA"/>
</dbReference>
<keyword evidence="2" id="KW-1185">Reference proteome</keyword>